<dbReference type="InParanoid" id="A0A0P0WTX3"/>
<keyword evidence="3" id="KW-1185">Reference proteome</keyword>
<evidence type="ECO:0000313" key="3">
    <source>
        <dbReference type="Proteomes" id="UP000059680"/>
    </source>
</evidence>
<feature type="compositionally biased region" description="Low complexity" evidence="1">
    <location>
        <begin position="85"/>
        <end position="95"/>
    </location>
</feature>
<evidence type="ECO:0000313" key="2">
    <source>
        <dbReference type="EMBL" id="BAS96779.1"/>
    </source>
</evidence>
<sequence length="152" mass="15900">MPAVVARAPTAADAPFVASTSRAAMAAGASFAARTSPTTILGSLRRPLHLPEHRWLRASPPLPQRAARRRLRAPLHRPKLRRPLGPKLGPPSSSARSIAPFISLSTASCGCPSATPSTALRCPLLPPPPPPTASSSAAPSSRHPKLRPPSSW</sequence>
<protein>
    <submittedName>
        <fullName evidence="2">Os06g0215566 protein</fullName>
    </submittedName>
</protein>
<dbReference type="PaxDb" id="39947-A0A0P0WTX3"/>
<proteinExistence type="predicted"/>
<organism evidence="2 3">
    <name type="scientific">Oryza sativa subsp. japonica</name>
    <name type="common">Rice</name>
    <dbReference type="NCBI Taxonomy" id="39947"/>
    <lineage>
        <taxon>Eukaryota</taxon>
        <taxon>Viridiplantae</taxon>
        <taxon>Streptophyta</taxon>
        <taxon>Embryophyta</taxon>
        <taxon>Tracheophyta</taxon>
        <taxon>Spermatophyta</taxon>
        <taxon>Magnoliopsida</taxon>
        <taxon>Liliopsida</taxon>
        <taxon>Poales</taxon>
        <taxon>Poaceae</taxon>
        <taxon>BOP clade</taxon>
        <taxon>Oryzoideae</taxon>
        <taxon>Oryzeae</taxon>
        <taxon>Oryzinae</taxon>
        <taxon>Oryza</taxon>
        <taxon>Oryza sativa</taxon>
    </lineage>
</organism>
<evidence type="ECO:0000256" key="1">
    <source>
        <dbReference type="SAM" id="MobiDB-lite"/>
    </source>
</evidence>
<feature type="region of interest" description="Disordered" evidence="1">
    <location>
        <begin position="55"/>
        <end position="96"/>
    </location>
</feature>
<dbReference type="AlphaFoldDB" id="A0A0P0WTX3"/>
<reference evidence="2 3" key="2">
    <citation type="journal article" date="2013" name="Plant Cell Physiol.">
        <title>Rice Annotation Project Database (RAP-DB): an integrative and interactive database for rice genomics.</title>
        <authorList>
            <person name="Sakai H."/>
            <person name="Lee S.S."/>
            <person name="Tanaka T."/>
            <person name="Numa H."/>
            <person name="Kim J."/>
            <person name="Kawahara Y."/>
            <person name="Wakimoto H."/>
            <person name="Yang C.C."/>
            <person name="Iwamoto M."/>
            <person name="Abe T."/>
            <person name="Yamada Y."/>
            <person name="Muto A."/>
            <person name="Inokuchi H."/>
            <person name="Ikemura T."/>
            <person name="Matsumoto T."/>
            <person name="Sasaki T."/>
            <person name="Itoh T."/>
        </authorList>
    </citation>
    <scope>NUCLEOTIDE SEQUENCE [LARGE SCALE GENOMIC DNA]</scope>
    <source>
        <strain evidence="3">cv. Nipponbare</strain>
    </source>
</reference>
<reference evidence="3" key="1">
    <citation type="journal article" date="2005" name="Nature">
        <title>The map-based sequence of the rice genome.</title>
        <authorList>
            <consortium name="International rice genome sequencing project (IRGSP)"/>
            <person name="Matsumoto T."/>
            <person name="Wu J."/>
            <person name="Kanamori H."/>
            <person name="Katayose Y."/>
            <person name="Fujisawa M."/>
            <person name="Namiki N."/>
            <person name="Mizuno H."/>
            <person name="Yamamoto K."/>
            <person name="Antonio B.A."/>
            <person name="Baba T."/>
            <person name="Sakata K."/>
            <person name="Nagamura Y."/>
            <person name="Aoki H."/>
            <person name="Arikawa K."/>
            <person name="Arita K."/>
            <person name="Bito T."/>
            <person name="Chiden Y."/>
            <person name="Fujitsuka N."/>
            <person name="Fukunaka R."/>
            <person name="Hamada M."/>
            <person name="Harada C."/>
            <person name="Hayashi A."/>
            <person name="Hijishita S."/>
            <person name="Honda M."/>
            <person name="Hosokawa S."/>
            <person name="Ichikawa Y."/>
            <person name="Idonuma A."/>
            <person name="Iijima M."/>
            <person name="Ikeda M."/>
            <person name="Ikeno M."/>
            <person name="Ito K."/>
            <person name="Ito S."/>
            <person name="Ito T."/>
            <person name="Ito Y."/>
            <person name="Ito Y."/>
            <person name="Iwabuchi A."/>
            <person name="Kamiya K."/>
            <person name="Karasawa W."/>
            <person name="Kurita K."/>
            <person name="Katagiri S."/>
            <person name="Kikuta A."/>
            <person name="Kobayashi H."/>
            <person name="Kobayashi N."/>
            <person name="Machita K."/>
            <person name="Maehara T."/>
            <person name="Masukawa M."/>
            <person name="Mizubayashi T."/>
            <person name="Mukai Y."/>
            <person name="Nagasaki H."/>
            <person name="Nagata Y."/>
            <person name="Naito S."/>
            <person name="Nakashima M."/>
            <person name="Nakama Y."/>
            <person name="Nakamichi Y."/>
            <person name="Nakamura M."/>
            <person name="Meguro A."/>
            <person name="Negishi M."/>
            <person name="Ohta I."/>
            <person name="Ohta T."/>
            <person name="Okamoto M."/>
            <person name="Ono N."/>
            <person name="Saji S."/>
            <person name="Sakaguchi M."/>
            <person name="Sakai K."/>
            <person name="Shibata M."/>
            <person name="Shimokawa T."/>
            <person name="Song J."/>
            <person name="Takazaki Y."/>
            <person name="Terasawa K."/>
            <person name="Tsugane M."/>
            <person name="Tsuji K."/>
            <person name="Ueda S."/>
            <person name="Waki K."/>
            <person name="Yamagata H."/>
            <person name="Yamamoto M."/>
            <person name="Yamamoto S."/>
            <person name="Yamane H."/>
            <person name="Yoshiki S."/>
            <person name="Yoshihara R."/>
            <person name="Yukawa K."/>
            <person name="Zhong H."/>
            <person name="Yano M."/>
            <person name="Yuan Q."/>
            <person name="Ouyang S."/>
            <person name="Liu J."/>
            <person name="Jones K.M."/>
            <person name="Gansberger K."/>
            <person name="Moffat K."/>
            <person name="Hill J."/>
            <person name="Bera J."/>
            <person name="Fadrosh D."/>
            <person name="Jin S."/>
            <person name="Johri S."/>
            <person name="Kim M."/>
            <person name="Overton L."/>
            <person name="Reardon M."/>
            <person name="Tsitrin T."/>
            <person name="Vuong H."/>
            <person name="Weaver B."/>
            <person name="Ciecko A."/>
            <person name="Tallon L."/>
            <person name="Jackson J."/>
            <person name="Pai G."/>
            <person name="Aken S.V."/>
            <person name="Utterback T."/>
            <person name="Reidmuller S."/>
            <person name="Feldblyum T."/>
            <person name="Hsiao J."/>
            <person name="Zismann V."/>
            <person name="Iobst S."/>
            <person name="de Vazeille A.R."/>
            <person name="Buell C.R."/>
            <person name="Ying K."/>
            <person name="Li Y."/>
            <person name="Lu T."/>
            <person name="Huang Y."/>
            <person name="Zhao Q."/>
            <person name="Feng Q."/>
            <person name="Zhang L."/>
            <person name="Zhu J."/>
            <person name="Weng Q."/>
            <person name="Mu J."/>
            <person name="Lu Y."/>
            <person name="Fan D."/>
            <person name="Liu Y."/>
            <person name="Guan J."/>
            <person name="Zhang Y."/>
            <person name="Yu S."/>
            <person name="Liu X."/>
            <person name="Zhang Y."/>
            <person name="Hong G."/>
            <person name="Han B."/>
            <person name="Choisne N."/>
            <person name="Demange N."/>
            <person name="Orjeda G."/>
            <person name="Samain S."/>
            <person name="Cattolico L."/>
            <person name="Pelletier E."/>
            <person name="Couloux A."/>
            <person name="Segurens B."/>
            <person name="Wincker P."/>
            <person name="D'Hont A."/>
            <person name="Scarpelli C."/>
            <person name="Weissenbach J."/>
            <person name="Salanoubat M."/>
            <person name="Quetier F."/>
            <person name="Yu Y."/>
            <person name="Kim H.R."/>
            <person name="Rambo T."/>
            <person name="Currie J."/>
            <person name="Collura K."/>
            <person name="Luo M."/>
            <person name="Yang T."/>
            <person name="Ammiraju J.S.S."/>
            <person name="Engler F."/>
            <person name="Soderlund C."/>
            <person name="Wing R.A."/>
            <person name="Palmer L.E."/>
            <person name="de la Bastide M."/>
            <person name="Spiegel L."/>
            <person name="Nascimento L."/>
            <person name="Zutavern T."/>
            <person name="O'Shaughnessy A."/>
            <person name="Dike S."/>
            <person name="Dedhia N."/>
            <person name="Preston R."/>
            <person name="Balija V."/>
            <person name="McCombie W.R."/>
            <person name="Chow T."/>
            <person name="Chen H."/>
            <person name="Chung M."/>
            <person name="Chen C."/>
            <person name="Shaw J."/>
            <person name="Wu H."/>
            <person name="Hsiao K."/>
            <person name="Chao Y."/>
            <person name="Chu M."/>
            <person name="Cheng C."/>
            <person name="Hour A."/>
            <person name="Lee P."/>
            <person name="Lin S."/>
            <person name="Lin Y."/>
            <person name="Liou J."/>
            <person name="Liu S."/>
            <person name="Hsing Y."/>
            <person name="Raghuvanshi S."/>
            <person name="Mohanty A."/>
            <person name="Bharti A.K."/>
            <person name="Gaur A."/>
            <person name="Gupta V."/>
            <person name="Kumar D."/>
            <person name="Ravi V."/>
            <person name="Vij S."/>
            <person name="Kapur A."/>
            <person name="Khurana P."/>
            <person name="Khurana P."/>
            <person name="Khurana J.P."/>
            <person name="Tyagi A.K."/>
            <person name="Gaikwad K."/>
            <person name="Singh A."/>
            <person name="Dalal V."/>
            <person name="Srivastava S."/>
            <person name="Dixit A."/>
            <person name="Pal A.K."/>
            <person name="Ghazi I.A."/>
            <person name="Yadav M."/>
            <person name="Pandit A."/>
            <person name="Bhargava A."/>
            <person name="Sureshbabu K."/>
            <person name="Batra K."/>
            <person name="Sharma T.R."/>
            <person name="Mohapatra T."/>
            <person name="Singh N.K."/>
            <person name="Messing J."/>
            <person name="Nelson A.B."/>
            <person name="Fuks G."/>
            <person name="Kavchok S."/>
            <person name="Keizer G."/>
            <person name="Linton E."/>
            <person name="Llaca V."/>
            <person name="Song R."/>
            <person name="Tanyolac B."/>
            <person name="Young S."/>
            <person name="Ho-Il K."/>
            <person name="Hahn J.H."/>
            <person name="Sangsakoo G."/>
            <person name="Vanavichit A."/>
            <person name="de Mattos Luiz.A.T."/>
            <person name="Zimmer P.D."/>
            <person name="Malone G."/>
            <person name="Dellagostin O."/>
            <person name="de Oliveira A.C."/>
            <person name="Bevan M."/>
            <person name="Bancroft I."/>
            <person name="Minx P."/>
            <person name="Cordum H."/>
            <person name="Wilson R."/>
            <person name="Cheng Z."/>
            <person name="Jin W."/>
            <person name="Jiang J."/>
            <person name="Leong S.A."/>
            <person name="Iwama H."/>
            <person name="Gojobori T."/>
            <person name="Itoh T."/>
            <person name="Niimura Y."/>
            <person name="Fujii Y."/>
            <person name="Habara T."/>
            <person name="Sakai H."/>
            <person name="Sato Y."/>
            <person name="Wilson G."/>
            <person name="Kumar K."/>
            <person name="McCouch S."/>
            <person name="Juretic N."/>
            <person name="Hoen D."/>
            <person name="Wright S."/>
            <person name="Bruskiewich R."/>
            <person name="Bureau T."/>
            <person name="Miyao A."/>
            <person name="Hirochika H."/>
            <person name="Nishikawa T."/>
            <person name="Kadowaki K."/>
            <person name="Sugiura M."/>
            <person name="Burr B."/>
            <person name="Sasaki T."/>
        </authorList>
    </citation>
    <scope>NUCLEOTIDE SEQUENCE [LARGE SCALE GENOMIC DNA]</scope>
    <source>
        <strain evidence="3">cv. Nipponbare</strain>
    </source>
</reference>
<feature type="region of interest" description="Disordered" evidence="1">
    <location>
        <begin position="109"/>
        <end position="152"/>
    </location>
</feature>
<name>A0A0P0WTX3_ORYSJ</name>
<feature type="compositionally biased region" description="Polar residues" evidence="1">
    <location>
        <begin position="109"/>
        <end position="118"/>
    </location>
</feature>
<gene>
    <name evidence="2" type="ordered locus">Os06g0215566</name>
    <name evidence="2" type="ORF">OSNPB_060215566</name>
</gene>
<reference evidence="2 3" key="3">
    <citation type="journal article" date="2013" name="Rice">
        <title>Improvement of the Oryza sativa Nipponbare reference genome using next generation sequence and optical map data.</title>
        <authorList>
            <person name="Kawahara Y."/>
            <person name="de la Bastide M."/>
            <person name="Hamilton J.P."/>
            <person name="Kanamori H."/>
            <person name="McCombie W.R."/>
            <person name="Ouyang S."/>
            <person name="Schwartz D.C."/>
            <person name="Tanaka T."/>
            <person name="Wu J."/>
            <person name="Zhou S."/>
            <person name="Childs K.L."/>
            <person name="Davidson R.M."/>
            <person name="Lin H."/>
            <person name="Quesada-Ocampo L."/>
            <person name="Vaillancourt B."/>
            <person name="Sakai H."/>
            <person name="Lee S.S."/>
            <person name="Kim J."/>
            <person name="Numa H."/>
            <person name="Itoh T."/>
            <person name="Buell C.R."/>
            <person name="Matsumoto T."/>
        </authorList>
    </citation>
    <scope>NUCLEOTIDE SEQUENCE [LARGE SCALE GENOMIC DNA]</scope>
    <source>
        <strain evidence="3">cv. Nipponbare</strain>
    </source>
</reference>
<dbReference type="EMBL" id="AP014962">
    <property type="protein sequence ID" value="BAS96779.1"/>
    <property type="molecule type" value="Genomic_DNA"/>
</dbReference>
<dbReference type="Proteomes" id="UP000059680">
    <property type="component" value="Chromosome 6"/>
</dbReference>
<accession>A0A0P0WTX3</accession>
<feature type="compositionally biased region" description="Basic residues" evidence="1">
    <location>
        <begin position="66"/>
        <end position="84"/>
    </location>
</feature>